<comment type="similarity">
    <text evidence="1">Belongs to the protein kinase superfamily. CAMK Ser/Thr protein kinase family. CHEK2 subfamily.</text>
</comment>
<keyword evidence="3 10" id="KW-0723">Serine/threonine-protein kinase</keyword>
<evidence type="ECO:0000256" key="1">
    <source>
        <dbReference type="ARBA" id="ARBA00005575"/>
    </source>
</evidence>
<dbReference type="PANTHER" id="PTHR44167">
    <property type="entry name" value="OVARIAN-SPECIFIC SERINE/THREONINE-PROTEIN KINASE LOK-RELATED"/>
    <property type="match status" value="1"/>
</dbReference>
<evidence type="ECO:0000256" key="6">
    <source>
        <dbReference type="ARBA" id="ARBA00022840"/>
    </source>
</evidence>
<keyword evidence="14" id="KW-1185">Reference proteome</keyword>
<keyword evidence="5 13" id="KW-0418">Kinase</keyword>
<evidence type="ECO:0000313" key="14">
    <source>
        <dbReference type="Proteomes" id="UP000076798"/>
    </source>
</evidence>
<feature type="domain" description="Protein kinase" evidence="12">
    <location>
        <begin position="139"/>
        <end position="345"/>
    </location>
</feature>
<dbReference type="PROSITE" id="PS00108">
    <property type="entry name" value="PROTEIN_KINASE_ST"/>
    <property type="match status" value="1"/>
</dbReference>
<dbReference type="InterPro" id="IPR017441">
    <property type="entry name" value="Protein_kinase_ATP_BS"/>
</dbReference>
<sequence length="345" mass="38316">MFLCDQGPYRLNHPLQNIRVTRSNNSISRVVFPNQSQYLASHQAPARCSSHARFDFSLSVSDSAAAFPSLQDVSTNGILLNGHKIRKSSVFLLEGDVFEIPASQSFTCHILKVPLRPKAHLFDPTPPVKPAHKVVGKYKIQSHCLGTGSFASVFLAIDSENYRQVACKTLNIRPHPKQSAPEAEKKKVLKEANLLKSLCHPNINKVLEVAYEDSWIHIFLDLATGGDLFTYITTGGHKDFRLLEGEAKWITYQLMKGLDYLHDLNVSHRDLKPENVLLCAPGPYPRVIIADFGLARQKAWQATLNAVGTVPYMSPEAILALANPKSKYVGMPADCWSLGCCKHLC</sequence>
<dbReference type="GO" id="GO:0005634">
    <property type="term" value="C:nucleus"/>
    <property type="evidence" value="ECO:0007669"/>
    <property type="project" value="TreeGrafter"/>
</dbReference>
<evidence type="ECO:0000256" key="5">
    <source>
        <dbReference type="ARBA" id="ARBA00022777"/>
    </source>
</evidence>
<feature type="domain" description="FHA" evidence="11">
    <location>
        <begin position="18"/>
        <end position="85"/>
    </location>
</feature>
<accession>A0A166ASM7</accession>
<dbReference type="Gene3D" id="1.10.510.10">
    <property type="entry name" value="Transferase(Phosphotransferase) domain 1"/>
    <property type="match status" value="1"/>
</dbReference>
<comment type="catalytic activity">
    <reaction evidence="8">
        <text>L-seryl-[protein] + ATP = O-phospho-L-seryl-[protein] + ADP + H(+)</text>
        <dbReference type="Rhea" id="RHEA:17989"/>
        <dbReference type="Rhea" id="RHEA-COMP:9863"/>
        <dbReference type="Rhea" id="RHEA-COMP:11604"/>
        <dbReference type="ChEBI" id="CHEBI:15378"/>
        <dbReference type="ChEBI" id="CHEBI:29999"/>
        <dbReference type="ChEBI" id="CHEBI:30616"/>
        <dbReference type="ChEBI" id="CHEBI:83421"/>
        <dbReference type="ChEBI" id="CHEBI:456216"/>
        <dbReference type="EC" id="2.7.11.1"/>
    </reaction>
</comment>
<dbReference type="Pfam" id="PF00069">
    <property type="entry name" value="Pkinase"/>
    <property type="match status" value="1"/>
</dbReference>
<evidence type="ECO:0000259" key="11">
    <source>
        <dbReference type="PROSITE" id="PS50006"/>
    </source>
</evidence>
<evidence type="ECO:0000256" key="10">
    <source>
        <dbReference type="RuleBase" id="RU000304"/>
    </source>
</evidence>
<proteinExistence type="inferred from homology"/>
<dbReference type="InterPro" id="IPR000719">
    <property type="entry name" value="Prot_kinase_dom"/>
</dbReference>
<keyword evidence="4 9" id="KW-0547">Nucleotide-binding</keyword>
<protein>
    <recommendedName>
        <fullName evidence="2">non-specific serine/threonine protein kinase</fullName>
        <ecNumber evidence="2">2.7.11.1</ecNumber>
    </recommendedName>
</protein>
<keyword evidence="6 9" id="KW-0067">ATP-binding</keyword>
<dbReference type="SUPFAM" id="SSF56112">
    <property type="entry name" value="Protein kinase-like (PK-like)"/>
    <property type="match status" value="1"/>
</dbReference>
<comment type="catalytic activity">
    <reaction evidence="7">
        <text>L-threonyl-[protein] + ATP = O-phospho-L-threonyl-[protein] + ADP + H(+)</text>
        <dbReference type="Rhea" id="RHEA:46608"/>
        <dbReference type="Rhea" id="RHEA-COMP:11060"/>
        <dbReference type="Rhea" id="RHEA-COMP:11605"/>
        <dbReference type="ChEBI" id="CHEBI:15378"/>
        <dbReference type="ChEBI" id="CHEBI:30013"/>
        <dbReference type="ChEBI" id="CHEBI:30616"/>
        <dbReference type="ChEBI" id="CHEBI:61977"/>
        <dbReference type="ChEBI" id="CHEBI:456216"/>
        <dbReference type="EC" id="2.7.11.1"/>
    </reaction>
</comment>
<dbReference type="InterPro" id="IPR011009">
    <property type="entry name" value="Kinase-like_dom_sf"/>
</dbReference>
<dbReference type="GO" id="GO:0004674">
    <property type="term" value="F:protein serine/threonine kinase activity"/>
    <property type="evidence" value="ECO:0007669"/>
    <property type="project" value="UniProtKB-KW"/>
</dbReference>
<dbReference type="PROSITE" id="PS00107">
    <property type="entry name" value="PROTEIN_KINASE_ATP"/>
    <property type="match status" value="1"/>
</dbReference>
<dbReference type="Proteomes" id="UP000076798">
    <property type="component" value="Unassembled WGS sequence"/>
</dbReference>
<evidence type="ECO:0000256" key="3">
    <source>
        <dbReference type="ARBA" id="ARBA00022527"/>
    </source>
</evidence>
<dbReference type="GO" id="GO:0005737">
    <property type="term" value="C:cytoplasm"/>
    <property type="evidence" value="ECO:0007669"/>
    <property type="project" value="TreeGrafter"/>
</dbReference>
<evidence type="ECO:0000256" key="7">
    <source>
        <dbReference type="ARBA" id="ARBA00047899"/>
    </source>
</evidence>
<reference evidence="13 14" key="1">
    <citation type="journal article" date="2016" name="Mol. Biol. Evol.">
        <title>Comparative Genomics of Early-Diverging Mushroom-Forming Fungi Provides Insights into the Origins of Lignocellulose Decay Capabilities.</title>
        <authorList>
            <person name="Nagy L.G."/>
            <person name="Riley R."/>
            <person name="Tritt A."/>
            <person name="Adam C."/>
            <person name="Daum C."/>
            <person name="Floudas D."/>
            <person name="Sun H."/>
            <person name="Yadav J.S."/>
            <person name="Pangilinan J."/>
            <person name="Larsson K.H."/>
            <person name="Matsuura K."/>
            <person name="Barry K."/>
            <person name="Labutti K."/>
            <person name="Kuo R."/>
            <person name="Ohm R.A."/>
            <person name="Bhattacharya S.S."/>
            <person name="Shirouzu T."/>
            <person name="Yoshinaga Y."/>
            <person name="Martin F.M."/>
            <person name="Grigoriev I.V."/>
            <person name="Hibbett D.S."/>
        </authorList>
    </citation>
    <scope>NUCLEOTIDE SEQUENCE [LARGE SCALE GENOMIC DNA]</scope>
    <source>
        <strain evidence="13 14">HHB10207 ss-3</strain>
    </source>
</reference>
<dbReference type="PANTHER" id="PTHR44167:SF24">
    <property type="entry name" value="SERINE_THREONINE-PROTEIN KINASE CHK2"/>
    <property type="match status" value="1"/>
</dbReference>
<dbReference type="InterPro" id="IPR008271">
    <property type="entry name" value="Ser/Thr_kinase_AS"/>
</dbReference>
<organism evidence="13 14">
    <name type="scientific">Sistotremastrum suecicum HHB10207 ss-3</name>
    <dbReference type="NCBI Taxonomy" id="1314776"/>
    <lineage>
        <taxon>Eukaryota</taxon>
        <taxon>Fungi</taxon>
        <taxon>Dikarya</taxon>
        <taxon>Basidiomycota</taxon>
        <taxon>Agaricomycotina</taxon>
        <taxon>Agaricomycetes</taxon>
        <taxon>Sistotremastrales</taxon>
        <taxon>Sistotremastraceae</taxon>
        <taxon>Sistotremastrum</taxon>
    </lineage>
</organism>
<dbReference type="EMBL" id="KV428133">
    <property type="protein sequence ID" value="KZT35633.1"/>
    <property type="molecule type" value="Genomic_DNA"/>
</dbReference>
<dbReference type="InterPro" id="IPR008984">
    <property type="entry name" value="SMAD_FHA_dom_sf"/>
</dbReference>
<dbReference type="EC" id="2.7.11.1" evidence="2"/>
<dbReference type="GO" id="GO:0051598">
    <property type="term" value="P:meiotic recombination checkpoint signaling"/>
    <property type="evidence" value="ECO:0007669"/>
    <property type="project" value="TreeGrafter"/>
</dbReference>
<dbReference type="STRING" id="1314776.A0A166ASM7"/>
<dbReference type="Gene3D" id="2.60.200.20">
    <property type="match status" value="1"/>
</dbReference>
<dbReference type="GO" id="GO:0005524">
    <property type="term" value="F:ATP binding"/>
    <property type="evidence" value="ECO:0007669"/>
    <property type="project" value="UniProtKB-UniRule"/>
</dbReference>
<dbReference type="PROSITE" id="PS50006">
    <property type="entry name" value="FHA_DOMAIN"/>
    <property type="match status" value="1"/>
</dbReference>
<dbReference type="SMART" id="SM00220">
    <property type="entry name" value="S_TKc"/>
    <property type="match status" value="1"/>
</dbReference>
<dbReference type="SUPFAM" id="SSF49879">
    <property type="entry name" value="SMAD/FHA domain"/>
    <property type="match status" value="1"/>
</dbReference>
<dbReference type="PROSITE" id="PS50011">
    <property type="entry name" value="PROTEIN_KINASE_DOM"/>
    <property type="match status" value="1"/>
</dbReference>
<evidence type="ECO:0000256" key="2">
    <source>
        <dbReference type="ARBA" id="ARBA00012513"/>
    </source>
</evidence>
<dbReference type="AlphaFoldDB" id="A0A166ASM7"/>
<keyword evidence="5 13" id="KW-0808">Transferase</keyword>
<dbReference type="InterPro" id="IPR000253">
    <property type="entry name" value="FHA_dom"/>
</dbReference>
<dbReference type="OrthoDB" id="40902at2759"/>
<evidence type="ECO:0000256" key="4">
    <source>
        <dbReference type="ARBA" id="ARBA00022741"/>
    </source>
</evidence>
<feature type="binding site" evidence="9">
    <location>
        <position position="168"/>
    </location>
    <ligand>
        <name>ATP</name>
        <dbReference type="ChEBI" id="CHEBI:30616"/>
    </ligand>
</feature>
<gene>
    <name evidence="13" type="ORF">SISSUDRAFT_1025157</name>
</gene>
<evidence type="ECO:0000313" key="13">
    <source>
        <dbReference type="EMBL" id="KZT35633.1"/>
    </source>
</evidence>
<name>A0A166ASM7_9AGAM</name>
<evidence type="ECO:0000259" key="12">
    <source>
        <dbReference type="PROSITE" id="PS50011"/>
    </source>
</evidence>
<evidence type="ECO:0000256" key="8">
    <source>
        <dbReference type="ARBA" id="ARBA00048679"/>
    </source>
</evidence>
<evidence type="ECO:0000256" key="9">
    <source>
        <dbReference type="PROSITE-ProRule" id="PRU10141"/>
    </source>
</evidence>